<keyword evidence="1" id="KW-0732">Signal</keyword>
<protein>
    <submittedName>
        <fullName evidence="2">Uncharacterized protein</fullName>
    </submittedName>
</protein>
<evidence type="ECO:0000256" key="1">
    <source>
        <dbReference type="SAM" id="SignalP"/>
    </source>
</evidence>
<evidence type="ECO:0000313" key="3">
    <source>
        <dbReference type="Proteomes" id="UP000034956"/>
    </source>
</evidence>
<organism evidence="2 3">
    <name type="scientific">Candidatus Jorgensenbacteria bacterium GW2011_GWA1_48_11</name>
    <dbReference type="NCBI Taxonomy" id="1618660"/>
    <lineage>
        <taxon>Bacteria</taxon>
        <taxon>Candidatus Joergenseniibacteriota</taxon>
    </lineage>
</organism>
<dbReference type="Proteomes" id="UP000034956">
    <property type="component" value="Unassembled WGS sequence"/>
</dbReference>
<dbReference type="AlphaFoldDB" id="A0A0G1UC31"/>
<name>A0A0G1UC31_9BACT</name>
<comment type="caution">
    <text evidence="2">The sequence shown here is derived from an EMBL/GenBank/DDBJ whole genome shotgun (WGS) entry which is preliminary data.</text>
</comment>
<feature type="signal peptide" evidence="1">
    <location>
        <begin position="1"/>
        <end position="27"/>
    </location>
</feature>
<dbReference type="EMBL" id="LCPF01000001">
    <property type="protein sequence ID" value="KKU91711.1"/>
    <property type="molecule type" value="Genomic_DNA"/>
</dbReference>
<reference evidence="2 3" key="1">
    <citation type="journal article" date="2015" name="Nature">
        <title>rRNA introns, odd ribosomes, and small enigmatic genomes across a large radiation of phyla.</title>
        <authorList>
            <person name="Brown C.T."/>
            <person name="Hug L.A."/>
            <person name="Thomas B.C."/>
            <person name="Sharon I."/>
            <person name="Castelle C.J."/>
            <person name="Singh A."/>
            <person name="Wilkins M.J."/>
            <person name="Williams K.H."/>
            <person name="Banfield J.F."/>
        </authorList>
    </citation>
    <scope>NUCLEOTIDE SEQUENCE [LARGE SCALE GENOMIC DNA]</scope>
</reference>
<sequence length="317" mass="33561">MRLVKIIFWVLTIFVILAAVLSLVVRAATNVNSNSTSSVAWDDPSGWWDFYNTDSVVVAGTKISGYASSSVGDISLDCATTRSGDICATSNYGVCNGPGPHNSDGTCPSGDASGNLTGWAWNDTIGWISLNCDQSTQGGANNCASSNYKVSINSNGDFSGWAWNDLDGWISFNCANNSSCDTNNFKLNTSWVATSTIAYLTSSIFDTQQTSGAILNSIIWQGTQPSGTSVDFQIAVSNSAAGPWTFSGPGGATGNYYGSECPVAGIASPAAGPNKAICIDKSQVTNYRYLRYKIRLLSNTLQTLSPTINDVILNWSK</sequence>
<accession>A0A0G1UC31</accession>
<evidence type="ECO:0000313" key="2">
    <source>
        <dbReference type="EMBL" id="KKU91711.1"/>
    </source>
</evidence>
<gene>
    <name evidence="2" type="ORF">UY23_C0001G0317</name>
</gene>
<proteinExistence type="predicted"/>
<feature type="chain" id="PRO_5002540027" evidence="1">
    <location>
        <begin position="28"/>
        <end position="317"/>
    </location>
</feature>